<protein>
    <recommendedName>
        <fullName evidence="3">ER membrane protein complex subunit 10</fullName>
    </recommendedName>
</protein>
<dbReference type="GO" id="GO:0005789">
    <property type="term" value="C:endoplasmic reticulum membrane"/>
    <property type="evidence" value="ECO:0007669"/>
    <property type="project" value="UniProtKB-SubCell"/>
</dbReference>
<dbReference type="AlphaFoldDB" id="A0A0D2WJY7"/>
<keyword evidence="5 9" id="KW-0732">Signal</keyword>
<evidence type="ECO:0000256" key="4">
    <source>
        <dbReference type="ARBA" id="ARBA00022692"/>
    </source>
</evidence>
<keyword evidence="11" id="KW-1185">Reference proteome</keyword>
<dbReference type="RefSeq" id="XP_004364643.1">
    <property type="nucleotide sequence ID" value="XM_004364586.2"/>
</dbReference>
<evidence type="ECO:0000313" key="10">
    <source>
        <dbReference type="EMBL" id="KJE90465.1"/>
    </source>
</evidence>
<dbReference type="Proteomes" id="UP000008743">
    <property type="component" value="Unassembled WGS sequence"/>
</dbReference>
<evidence type="ECO:0000256" key="6">
    <source>
        <dbReference type="ARBA" id="ARBA00022824"/>
    </source>
</evidence>
<dbReference type="Pfam" id="PF21203">
    <property type="entry name" value="ECM10"/>
    <property type="match status" value="1"/>
</dbReference>
<dbReference type="EMBL" id="KE346361">
    <property type="protein sequence ID" value="KJE90465.1"/>
    <property type="molecule type" value="Genomic_DNA"/>
</dbReference>
<feature type="signal peptide" evidence="9">
    <location>
        <begin position="1"/>
        <end position="20"/>
    </location>
</feature>
<evidence type="ECO:0000256" key="9">
    <source>
        <dbReference type="SAM" id="SignalP"/>
    </source>
</evidence>
<dbReference type="PhylomeDB" id="A0A0D2WJY7"/>
<evidence type="ECO:0000256" key="5">
    <source>
        <dbReference type="ARBA" id="ARBA00022729"/>
    </source>
</evidence>
<dbReference type="STRING" id="595528.A0A0D2WJY7"/>
<dbReference type="OrthoDB" id="1894652at2759"/>
<gene>
    <name evidence="10" type="ORF">CAOG_001775</name>
</gene>
<comment type="subcellular location">
    <subcellularLocation>
        <location evidence="1">Endoplasmic reticulum membrane</location>
        <topology evidence="1">Single-pass type I membrane protein</topology>
    </subcellularLocation>
</comment>
<evidence type="ECO:0000256" key="1">
    <source>
        <dbReference type="ARBA" id="ARBA00004115"/>
    </source>
</evidence>
<dbReference type="CDD" id="cd22209">
    <property type="entry name" value="EMC10"/>
    <property type="match status" value="1"/>
</dbReference>
<keyword evidence="7" id="KW-1133">Transmembrane helix</keyword>
<proteinExistence type="inferred from homology"/>
<keyword evidence="4" id="KW-0812">Transmembrane</keyword>
<evidence type="ECO:0000256" key="2">
    <source>
        <dbReference type="ARBA" id="ARBA00007695"/>
    </source>
</evidence>
<evidence type="ECO:0000256" key="3">
    <source>
        <dbReference type="ARBA" id="ARBA00020105"/>
    </source>
</evidence>
<comment type="similarity">
    <text evidence="2">Belongs to the EMC10 family.</text>
</comment>
<dbReference type="OMA" id="CHANANQ"/>
<evidence type="ECO:0000256" key="8">
    <source>
        <dbReference type="ARBA" id="ARBA00023136"/>
    </source>
</evidence>
<keyword evidence="6" id="KW-0256">Endoplasmic reticulum</keyword>
<accession>A0A0D2WJY7</accession>
<dbReference type="PANTHER" id="PTHR21397:SF4">
    <property type="entry name" value="ER MEMBRANE PROTEIN COMPLEX SUBUNIT 10"/>
    <property type="match status" value="1"/>
</dbReference>
<organism evidence="10 11">
    <name type="scientific">Capsaspora owczarzaki (strain ATCC 30864)</name>
    <dbReference type="NCBI Taxonomy" id="595528"/>
    <lineage>
        <taxon>Eukaryota</taxon>
        <taxon>Filasterea</taxon>
        <taxon>Capsaspora</taxon>
    </lineage>
</organism>
<sequence>MRLLLLLGALLVLAAAPSFAFDDQGTATTTASPVASDVVPVYTIEHDLSGVGGAERAAFESRGSLPIPATVAFAAADAAAAATLVSATTGRPKIIPLIQNPLTGAQLSQLKRLAAADDLYRIRFTSTVGEHSSSVLASVPACALLSSNLQDNLAVHLDARGLAFAVSYSAGSVGCDRAKAQAVAEGSNWRTRATIGLVSAVPDPFIPQQLRTPDGKPVTPEDQKSFIQKYWTYIVPGVIIYLVMNSLGGAAQGAARPAA</sequence>
<reference evidence="11" key="1">
    <citation type="submission" date="2011-02" db="EMBL/GenBank/DDBJ databases">
        <title>The Genome Sequence of Capsaspora owczarzaki ATCC 30864.</title>
        <authorList>
            <person name="Russ C."/>
            <person name="Cuomo C."/>
            <person name="Burger G."/>
            <person name="Gray M.W."/>
            <person name="Holland P.W.H."/>
            <person name="King N."/>
            <person name="Lang F.B.F."/>
            <person name="Roger A.J."/>
            <person name="Ruiz-Trillo I."/>
            <person name="Young S.K."/>
            <person name="Zeng Q."/>
            <person name="Gargeya S."/>
            <person name="Alvarado L."/>
            <person name="Berlin A."/>
            <person name="Chapman S.B."/>
            <person name="Chen Z."/>
            <person name="Freedman E."/>
            <person name="Gellesch M."/>
            <person name="Goldberg J."/>
            <person name="Griggs A."/>
            <person name="Gujja S."/>
            <person name="Heilman E."/>
            <person name="Heiman D."/>
            <person name="Howarth C."/>
            <person name="Mehta T."/>
            <person name="Neiman D."/>
            <person name="Pearson M."/>
            <person name="Roberts A."/>
            <person name="Saif S."/>
            <person name="Shea T."/>
            <person name="Shenoy N."/>
            <person name="Sisk P."/>
            <person name="Stolte C."/>
            <person name="Sykes S."/>
            <person name="White J."/>
            <person name="Yandava C."/>
            <person name="Haas B."/>
            <person name="Nusbaum C."/>
            <person name="Birren B."/>
        </authorList>
    </citation>
    <scope>NUCLEOTIDE SEQUENCE</scope>
    <source>
        <strain evidence="11">ATCC 30864</strain>
    </source>
</reference>
<dbReference type="eggNOG" id="KOG4827">
    <property type="taxonomic scope" value="Eukaryota"/>
</dbReference>
<evidence type="ECO:0000256" key="7">
    <source>
        <dbReference type="ARBA" id="ARBA00022989"/>
    </source>
</evidence>
<dbReference type="InParanoid" id="A0A0D2WJY7"/>
<keyword evidence="8" id="KW-0472">Membrane</keyword>
<name>A0A0D2WJY7_CAPO3</name>
<dbReference type="PANTHER" id="PTHR21397">
    <property type="entry name" value="CHROMATIN COMPLEXES SUBUNIT BAP18-RELATED"/>
    <property type="match status" value="1"/>
</dbReference>
<evidence type="ECO:0000313" key="11">
    <source>
        <dbReference type="Proteomes" id="UP000008743"/>
    </source>
</evidence>
<feature type="chain" id="PRO_5002254514" description="ER membrane protein complex subunit 10" evidence="9">
    <location>
        <begin position="21"/>
        <end position="259"/>
    </location>
</feature>